<evidence type="ECO:0000256" key="1">
    <source>
        <dbReference type="SAM" id="MobiDB-lite"/>
    </source>
</evidence>
<accession>A0ABY7DWB8</accession>
<name>A0ABY7DWB8_MYAAR</name>
<feature type="compositionally biased region" description="Basic and acidic residues" evidence="1">
    <location>
        <begin position="855"/>
        <end position="864"/>
    </location>
</feature>
<dbReference type="EMBL" id="CP111015">
    <property type="protein sequence ID" value="WAR02002.1"/>
    <property type="molecule type" value="Genomic_DNA"/>
</dbReference>
<dbReference type="PANTHER" id="PTHR46954:SF1">
    <property type="entry name" value="C2H2-TYPE DOMAIN-CONTAINING PROTEIN"/>
    <property type="match status" value="1"/>
</dbReference>
<organism evidence="2 3">
    <name type="scientific">Mya arenaria</name>
    <name type="common">Soft-shell clam</name>
    <dbReference type="NCBI Taxonomy" id="6604"/>
    <lineage>
        <taxon>Eukaryota</taxon>
        <taxon>Metazoa</taxon>
        <taxon>Spiralia</taxon>
        <taxon>Lophotrochozoa</taxon>
        <taxon>Mollusca</taxon>
        <taxon>Bivalvia</taxon>
        <taxon>Autobranchia</taxon>
        <taxon>Heteroconchia</taxon>
        <taxon>Euheterodonta</taxon>
        <taxon>Imparidentia</taxon>
        <taxon>Neoheterodontei</taxon>
        <taxon>Myida</taxon>
        <taxon>Myoidea</taxon>
        <taxon>Myidae</taxon>
        <taxon>Mya</taxon>
    </lineage>
</organism>
<proteinExistence type="predicted"/>
<feature type="region of interest" description="Disordered" evidence="1">
    <location>
        <begin position="853"/>
        <end position="877"/>
    </location>
</feature>
<evidence type="ECO:0000313" key="2">
    <source>
        <dbReference type="EMBL" id="WAR02002.1"/>
    </source>
</evidence>
<protein>
    <submittedName>
        <fullName evidence="2">Uncharacterized protein</fullName>
    </submittedName>
</protein>
<dbReference type="PANTHER" id="PTHR46954">
    <property type="entry name" value="C2H2-TYPE DOMAIN-CONTAINING PROTEIN"/>
    <property type="match status" value="1"/>
</dbReference>
<sequence length="1019" mass="115223">TNLHSNELYDVNPDLTIGALMAFQDIKLLLLKCCCASAQTAAIPTKVSQAEKVNAFNILMSGAKVPPVKKAVCQNRKDEMYNNVVDMFVQRNLKLHRSIVADEGVYAVQVVTNALWYLTNHHTTINDAALRFKDVSSIPADFDGFQGYNEIKRKKLKSQPLQQIQLYSHAEAIFSLLSRPVFDSDENWIKFKCVLKALADYKDYLQHQDRKGKERQAADHPPRTVGSDISVVHHPKCVFVKEKYSLFDKVVVAQAESVPIMFEEDKHLKESFNDNKQRSRYFDDMQLSVPIDLYKYCPGGNVVSIVFVAKVNVNRSSDEALVEPIRVVSQIHNQLPEFHTRAQKRYFKQKLQNIANIKPGVVDFIYKELAMDASQVSHPETQERLRLISLGETGLVADLRDLNTGRPSDKFDVFFEKLQEVVESVTAVDDRRHGELHLSRWLSLEEMIREAAEKCREDTLIPSKSLVRLQFTPRNPYSHAALNLTGKIDVQYKVQRRQLRVAHQDQHICAALFQYMKCKAVELGKYGQMVCSDDKAKVPIGNPGLPISTGVRGKKTITPTSCEMVAGDHDMHCTSLTPSVYLLCKVPDTTEKSFVSGKVHVAVNDSVLQTSSPFRHAALLSKVIAGPECPKVLLRYSDGGTDQRNTLESVKCASICLFKELDLDLMVLARCAPGNSWVNPAERVMSILNIGLQNCALERRDDDGAFKSVNSMSQVREVIGKRPDLKEAWVSNIEPCQAVVQNRFARLTLKGEKFQIENPVTEDEIDVIKRHLRELFPDLDITKLQKAHTRSAASYQKWLDDHARQRQYSFQIRKCQNADCCLPATTPPELLEWLPDPMFETGKEHYKPYNVVKGQDTDDHDRPSYKAPQNKGTSNIKGATTYKQTTDSVENDTTVDASMFTAQTARYSTDCVECKKPKVIFSKNKLTDRQQMQLVILLSEHEYTCGSFVTVPGSALHNKVHVRLGLTCETPIELAFYRSEFAKTDLCCLCASADGYVDEELKKGSKLYYQYANIVLKKD</sequence>
<reference evidence="2" key="1">
    <citation type="submission" date="2022-11" db="EMBL/GenBank/DDBJ databases">
        <title>Centuries of genome instability and evolution in soft-shell clam transmissible cancer (bioRxiv).</title>
        <authorList>
            <person name="Hart S.F.M."/>
            <person name="Yonemitsu M.A."/>
            <person name="Giersch R.M."/>
            <person name="Beal B.F."/>
            <person name="Arriagada G."/>
            <person name="Davis B.W."/>
            <person name="Ostrander E.A."/>
            <person name="Goff S.P."/>
            <person name="Metzger M.J."/>
        </authorList>
    </citation>
    <scope>NUCLEOTIDE SEQUENCE</scope>
    <source>
        <strain evidence="2">MELC-2E11</strain>
        <tissue evidence="2">Siphon/mantle</tissue>
    </source>
</reference>
<feature type="non-terminal residue" evidence="2">
    <location>
        <position position="1"/>
    </location>
</feature>
<dbReference type="Proteomes" id="UP001164746">
    <property type="component" value="Chromosome 4"/>
</dbReference>
<gene>
    <name evidence="2" type="ORF">MAR_008560</name>
</gene>
<keyword evidence="3" id="KW-1185">Reference proteome</keyword>
<evidence type="ECO:0000313" key="3">
    <source>
        <dbReference type="Proteomes" id="UP001164746"/>
    </source>
</evidence>